<keyword evidence="4" id="KW-1185">Reference proteome</keyword>
<feature type="region of interest" description="Disordered" evidence="1">
    <location>
        <begin position="145"/>
        <end position="179"/>
    </location>
</feature>
<organism evidence="3 4">
    <name type="scientific">Saxophila tyrrhenica</name>
    <dbReference type="NCBI Taxonomy" id="1690608"/>
    <lineage>
        <taxon>Eukaryota</taxon>
        <taxon>Fungi</taxon>
        <taxon>Dikarya</taxon>
        <taxon>Ascomycota</taxon>
        <taxon>Pezizomycotina</taxon>
        <taxon>Dothideomycetes</taxon>
        <taxon>Dothideomycetidae</taxon>
        <taxon>Mycosphaerellales</taxon>
        <taxon>Extremaceae</taxon>
        <taxon>Saxophila</taxon>
    </lineage>
</organism>
<sequence>MSTLGPAYTKQKLCLDFASLKHAFPKGIYVAPLPDDPLIWAGLLFVRKGRSPYPILGYSITDAHISIAGPYANAVLRFHVDFPDAYPALPPIVTILNDVFHPLVTPLTTYSYSTRDTGAETASAADDDRLPPGGLSLRHGFPQWFGGMREGGDNKGADSTRRGEEEHNAAAESNHSEGVRHPPHIIEVLQYLRIVFSTEALLDSVPLEAAANTGAWHAWRSHRAKVHGRKDSRSSPGGGSRTPTERSMSPRQQPGGARKPGEWNWQGVWEDRVRKSVQASISESALYGGEGDDVLCFSKMDAEGVGEVLTSLRDGS</sequence>
<feature type="compositionally biased region" description="Basic and acidic residues" evidence="1">
    <location>
        <begin position="150"/>
        <end position="179"/>
    </location>
</feature>
<dbReference type="CDD" id="cd23814">
    <property type="entry name" value="UEV_AKTIP"/>
    <property type="match status" value="1"/>
</dbReference>
<evidence type="ECO:0000313" key="4">
    <source>
        <dbReference type="Proteomes" id="UP001337655"/>
    </source>
</evidence>
<dbReference type="PROSITE" id="PS50127">
    <property type="entry name" value="UBC_2"/>
    <property type="match status" value="1"/>
</dbReference>
<protein>
    <recommendedName>
        <fullName evidence="2">UBC core domain-containing protein</fullName>
    </recommendedName>
</protein>
<evidence type="ECO:0000259" key="2">
    <source>
        <dbReference type="PROSITE" id="PS50127"/>
    </source>
</evidence>
<accession>A0AAV9PTL0</accession>
<comment type="caution">
    <text evidence="3">The sequence shown here is derived from an EMBL/GenBank/DDBJ whole genome shotgun (WGS) entry which is preliminary data.</text>
</comment>
<dbReference type="InterPro" id="IPR000608">
    <property type="entry name" value="UBC"/>
</dbReference>
<evidence type="ECO:0000313" key="3">
    <source>
        <dbReference type="EMBL" id="KAK5175658.1"/>
    </source>
</evidence>
<dbReference type="Proteomes" id="UP001337655">
    <property type="component" value="Unassembled WGS sequence"/>
</dbReference>
<reference evidence="3 4" key="1">
    <citation type="submission" date="2023-08" db="EMBL/GenBank/DDBJ databases">
        <title>Black Yeasts Isolated from many extreme environments.</title>
        <authorList>
            <person name="Coleine C."/>
            <person name="Stajich J.E."/>
            <person name="Selbmann L."/>
        </authorList>
    </citation>
    <scope>NUCLEOTIDE SEQUENCE [LARGE SCALE GENOMIC DNA]</scope>
    <source>
        <strain evidence="3 4">CCFEE 5935</strain>
    </source>
</reference>
<proteinExistence type="predicted"/>
<dbReference type="InterPro" id="IPR016135">
    <property type="entry name" value="UBQ-conjugating_enzyme/RWD"/>
</dbReference>
<dbReference type="Pfam" id="PF00179">
    <property type="entry name" value="UQ_con"/>
    <property type="match status" value="1"/>
</dbReference>
<dbReference type="RefSeq" id="XP_064664296.1">
    <property type="nucleotide sequence ID" value="XM_064798062.1"/>
</dbReference>
<feature type="region of interest" description="Disordered" evidence="1">
    <location>
        <begin position="221"/>
        <end position="264"/>
    </location>
</feature>
<dbReference type="Gene3D" id="3.10.110.10">
    <property type="entry name" value="Ubiquitin Conjugating Enzyme"/>
    <property type="match status" value="1"/>
</dbReference>
<name>A0AAV9PTL0_9PEZI</name>
<gene>
    <name evidence="3" type="ORF">LTR77_000797</name>
</gene>
<dbReference type="EMBL" id="JAVRRT010000001">
    <property type="protein sequence ID" value="KAK5175658.1"/>
    <property type="molecule type" value="Genomic_DNA"/>
</dbReference>
<evidence type="ECO:0000256" key="1">
    <source>
        <dbReference type="SAM" id="MobiDB-lite"/>
    </source>
</evidence>
<feature type="compositionally biased region" description="Basic residues" evidence="1">
    <location>
        <begin position="221"/>
        <end position="230"/>
    </location>
</feature>
<dbReference type="GeneID" id="89922147"/>
<dbReference type="SUPFAM" id="SSF54495">
    <property type="entry name" value="UBC-like"/>
    <property type="match status" value="1"/>
</dbReference>
<feature type="domain" description="UBC core" evidence="2">
    <location>
        <begin position="8"/>
        <end position="180"/>
    </location>
</feature>
<dbReference type="AlphaFoldDB" id="A0AAV9PTL0"/>